<dbReference type="EMBL" id="CP033622">
    <property type="protein sequence ID" value="QIZ51400.1"/>
    <property type="molecule type" value="Genomic_DNA"/>
</dbReference>
<protein>
    <submittedName>
        <fullName evidence="1">Tail fiber assembly protein</fullName>
    </submittedName>
</protein>
<dbReference type="Proteomes" id="UP000500801">
    <property type="component" value="Chromosome"/>
</dbReference>
<dbReference type="PANTHER" id="PTHR34413:SF2">
    <property type="entry name" value="PROPHAGE TAIL FIBER ASSEMBLY PROTEIN HOMOLOG TFAE-RELATED"/>
    <property type="match status" value="1"/>
</dbReference>
<dbReference type="InterPro" id="IPR051220">
    <property type="entry name" value="TFA_Chaperone"/>
</dbReference>
<dbReference type="AlphaFoldDB" id="A0AAE6Z0Y5"/>
<name>A0AAE6Z0Y5_9GAMM</name>
<reference evidence="1 2" key="1">
    <citation type="submission" date="2018-11" db="EMBL/GenBank/DDBJ databases">
        <title>Complete genome sequence of Dickeya zeae strain CE1 infecting Canna edulis Ker-Gawl. in China.</title>
        <authorList>
            <person name="Zhang J."/>
            <person name="Lin B."/>
            <person name="Shen H."/>
            <person name="Jiang S."/>
            <person name="Pu X."/>
            <person name="Sun D."/>
        </authorList>
    </citation>
    <scope>NUCLEOTIDE SEQUENCE [LARGE SCALE GENOMIC DNA]</scope>
    <source>
        <strain evidence="1 2">CE1</strain>
    </source>
</reference>
<organism evidence="1 2">
    <name type="scientific">Dickeya zeae</name>
    <dbReference type="NCBI Taxonomy" id="204042"/>
    <lineage>
        <taxon>Bacteria</taxon>
        <taxon>Pseudomonadati</taxon>
        <taxon>Pseudomonadota</taxon>
        <taxon>Gammaproteobacteria</taxon>
        <taxon>Enterobacterales</taxon>
        <taxon>Pectobacteriaceae</taxon>
        <taxon>Dickeya</taxon>
    </lineage>
</organism>
<gene>
    <name evidence="1" type="ORF">DWG24_11810</name>
</gene>
<accession>A0AAE6Z0Y5</accession>
<evidence type="ECO:0000313" key="1">
    <source>
        <dbReference type="EMBL" id="QIZ51400.1"/>
    </source>
</evidence>
<dbReference type="PANTHER" id="PTHR34413">
    <property type="entry name" value="PROPHAGE TAIL FIBER ASSEMBLY PROTEIN HOMOLOG TFAE-RELATED-RELATED"/>
    <property type="match status" value="1"/>
</dbReference>
<evidence type="ECO:0000313" key="2">
    <source>
        <dbReference type="Proteomes" id="UP000500801"/>
    </source>
</evidence>
<proteinExistence type="predicted"/>
<dbReference type="InterPro" id="IPR003458">
    <property type="entry name" value="Phage_T4_Gp38_tail_assem"/>
</dbReference>
<dbReference type="RefSeq" id="WP_168362657.1">
    <property type="nucleotide sequence ID" value="NZ_CP033622.1"/>
</dbReference>
<sequence>MSEKYSVAVQGAQLGKNGLAERAGWLTVYHADPLTREYTGASYEYLMVGTGLPADSYADAPDLPTAGQALRRSADGTGWEYVPDYRGQTVYRTADGKAQAVQDIGGLPDSVTLLPPSTEFDLWNGEQWVTNVAAQRAAAVAAARQEQAARKATATARITELGYAADLGMATEAEQAALKTWKTYLVQLSRIDTGAAPDIDWPEIPST</sequence>
<dbReference type="Pfam" id="PF02413">
    <property type="entry name" value="Caudo_TAP"/>
    <property type="match status" value="1"/>
</dbReference>